<gene>
    <name evidence="2" type="ORF">EG19_09640</name>
</gene>
<feature type="transmembrane region" description="Helical" evidence="1">
    <location>
        <begin position="1013"/>
        <end position="1032"/>
    </location>
</feature>
<dbReference type="InterPro" id="IPR027463">
    <property type="entry name" value="AcrB_DN_DC_subdom"/>
</dbReference>
<dbReference type="Gene3D" id="3.30.70.1320">
    <property type="entry name" value="Multidrug efflux transporter AcrB pore domain like"/>
    <property type="match status" value="1"/>
</dbReference>
<keyword evidence="1" id="KW-0812">Transmembrane</keyword>
<keyword evidence="1" id="KW-1133">Transmembrane helix</keyword>
<dbReference type="Gene3D" id="3.30.2090.10">
    <property type="entry name" value="Multidrug efflux transporter AcrB TolC docking domain, DN and DC subdomains"/>
    <property type="match status" value="2"/>
</dbReference>
<dbReference type="STRING" id="1312852.EG19_09640"/>
<dbReference type="Gene3D" id="1.20.1640.10">
    <property type="entry name" value="Multidrug efflux transporter AcrB transmembrane domain"/>
    <property type="match status" value="2"/>
</dbReference>
<dbReference type="PANTHER" id="PTHR32063:SF16">
    <property type="entry name" value="CATION EFFLUX SYSTEM (ACRB_ACRD_ACRF FAMILY)"/>
    <property type="match status" value="1"/>
</dbReference>
<feature type="transmembrane region" description="Helical" evidence="1">
    <location>
        <begin position="381"/>
        <end position="401"/>
    </location>
</feature>
<feature type="transmembrane region" description="Helical" evidence="1">
    <location>
        <begin position="554"/>
        <end position="576"/>
    </location>
</feature>
<dbReference type="SUPFAM" id="SSF82693">
    <property type="entry name" value="Multidrug efflux transporter AcrB pore domain, PN1, PN2, PC1 and PC2 subdomains"/>
    <property type="match status" value="3"/>
</dbReference>
<dbReference type="Gene3D" id="3.30.70.1440">
    <property type="entry name" value="Multidrug efflux transporter AcrB pore domain"/>
    <property type="match status" value="1"/>
</dbReference>
<dbReference type="AlphaFoldDB" id="A0A062XZ07"/>
<dbReference type="PRINTS" id="PR00702">
    <property type="entry name" value="ACRIFLAVINRP"/>
</dbReference>
<organism evidence="2 3">
    <name type="scientific">Thermoanaerobaculum aquaticum</name>
    <dbReference type="NCBI Taxonomy" id="1312852"/>
    <lineage>
        <taxon>Bacteria</taxon>
        <taxon>Pseudomonadati</taxon>
        <taxon>Acidobacteriota</taxon>
        <taxon>Thermoanaerobaculia</taxon>
        <taxon>Thermoanaerobaculales</taxon>
        <taxon>Thermoanaerobaculaceae</taxon>
        <taxon>Thermoanaerobaculum</taxon>
    </lineage>
</organism>
<dbReference type="PANTHER" id="PTHR32063">
    <property type="match status" value="1"/>
</dbReference>
<dbReference type="Proteomes" id="UP000027284">
    <property type="component" value="Unassembled WGS sequence"/>
</dbReference>
<feature type="transmembrane region" description="Helical" evidence="1">
    <location>
        <begin position="915"/>
        <end position="934"/>
    </location>
</feature>
<name>A0A062XZ07_9BACT</name>
<feature type="transmembrane region" description="Helical" evidence="1">
    <location>
        <begin position="407"/>
        <end position="427"/>
    </location>
</feature>
<evidence type="ECO:0000313" key="3">
    <source>
        <dbReference type="Proteomes" id="UP000027284"/>
    </source>
</evidence>
<dbReference type="EMBL" id="JMFG01000005">
    <property type="protein sequence ID" value="KDA54679.1"/>
    <property type="molecule type" value="Genomic_DNA"/>
</dbReference>
<proteinExistence type="predicted"/>
<feature type="transmembrane region" description="Helical" evidence="1">
    <location>
        <begin position="1038"/>
        <end position="1063"/>
    </location>
</feature>
<evidence type="ECO:0000256" key="1">
    <source>
        <dbReference type="SAM" id="Phobius"/>
    </source>
</evidence>
<dbReference type="SUPFAM" id="SSF82714">
    <property type="entry name" value="Multidrug efflux transporter AcrB TolC docking domain, DN and DC subdomains"/>
    <property type="match status" value="2"/>
</dbReference>
<dbReference type="GO" id="GO:0005886">
    <property type="term" value="C:plasma membrane"/>
    <property type="evidence" value="ECO:0007669"/>
    <property type="project" value="TreeGrafter"/>
</dbReference>
<accession>A0A062XZ07</accession>
<dbReference type="InterPro" id="IPR001036">
    <property type="entry name" value="Acrflvin-R"/>
</dbReference>
<dbReference type="Gene3D" id="3.30.70.1430">
    <property type="entry name" value="Multidrug efflux transporter AcrB pore domain"/>
    <property type="match status" value="2"/>
</dbReference>
<keyword evidence="1" id="KW-0472">Membrane</keyword>
<evidence type="ECO:0000313" key="2">
    <source>
        <dbReference type="EMBL" id="KDA54679.1"/>
    </source>
</evidence>
<dbReference type="SUPFAM" id="SSF82866">
    <property type="entry name" value="Multidrug efflux transporter AcrB transmembrane domain"/>
    <property type="match status" value="2"/>
</dbReference>
<sequence length="1081" mass="117591">MARRPLGASGRIAKAFLESKLTPLLVVFSLLLGAFAVMVTPREEEPQIKVPMVDVFVGFPGATAQEVERRLITPLEKALYEIPNVEYIYSTSQPSGGMIIVRFLVGTDPDQAVVRVHSKLAELTPTLPAGAMPPVVAPRSIDDVPVVAYTLWSPSEPPVALRQVAEELKNELTRHPRVAQVWVLGGQRRVVRVTFDKDRLAAHHVSLLQAYQAVAGLNWSLPAGSFAQADQEVLVDVSAFFRSAQEVANAVVAVYAGRPVYLRDVAEVADGPEEPNQYAWMIGGPAGHEKGLPAGLVAPAVTVAVAKKPGTNAVQLVRELDSHLTTLQGKVIPSSVRVTKTRDYGFTANEKSSELIEHMAIATFAVVLLMAFALGRREAIVVAVAVPATLALTLASSYLFGYTLNRVTLFALIFAIGILVDDAIVVVENIHRHYELGWAPPRQATVYAVDEVGNPTILATFTVVAALLPLAFVSGLMGPYMRPIPINASAAMLFSLLVAFVVSPWLTFKLFRKWAEAHLSGEAEPDAETPEESKLHRFYQKLFTPLLASAWRRWALLAGVVVLLLGSMVLVVLKVVTVKMLPYDNKSELQVVIDMPEGSTLEATAAVARELAETLRQVPEITDMQVYVGTSAPFNFNGLVRHYFLRSGPLVADIQVNLLPKHHRSRASHDIAKAVRELLQPVVAKTPANVKVTEVPPGPPVLSTLVAEVYGPELEVRLALAQEVRKIFEQTPGVVDVDWYVEDPAPKLDLRVDREKAMRAGITPEMIARALRVALDGAEVTLLHDERSRTPVPLVFRLQRAQRSSVASLLDVRLHGAAGQLVPLSELVTVVPTSRERFIYHKNLRPVTYVVAEMAGVLEAPVYGILAMERQIASLRGPDGQPIEVISTHLPADNTRYSLKWDGEWHITYEVFRDMGVAFAVVLVLIYLLVVGWFRSFVTPLIIMAPIPLTLVGILPAHGLFGVFFTATSMIGFIALAGIIVRNSILLVDFINLELGSGETLENAVIKAGAVRFRPIALTAAALVVGGAVILLDPIFQGLAVALISGVVVSTMLTLVVIPLLYFMYVRTVGVEKVISANGDE</sequence>
<reference evidence="2 3" key="1">
    <citation type="submission" date="2014-04" db="EMBL/GenBank/DDBJ databases">
        <title>The Genome Sequence of Thermoanaerobaculum aquaticum MP-01, The First Cultivated Group 23 Acidobacterium.</title>
        <authorList>
            <person name="Stamps B.W."/>
            <person name="Losey N.A."/>
            <person name="Lawson P.A."/>
            <person name="Stevenson B.S."/>
        </authorList>
    </citation>
    <scope>NUCLEOTIDE SEQUENCE [LARGE SCALE GENOMIC DNA]</scope>
    <source>
        <strain evidence="2 3">MP-01</strain>
    </source>
</reference>
<feature type="transmembrane region" description="Helical" evidence="1">
    <location>
        <begin position="484"/>
        <end position="506"/>
    </location>
</feature>
<dbReference type="OrthoDB" id="9757876at2"/>
<protein>
    <submittedName>
        <fullName evidence="2">Multidrug transporter AcrB</fullName>
    </submittedName>
</protein>
<dbReference type="GO" id="GO:0042910">
    <property type="term" value="F:xenobiotic transmembrane transporter activity"/>
    <property type="evidence" value="ECO:0007669"/>
    <property type="project" value="TreeGrafter"/>
</dbReference>
<feature type="transmembrane region" description="Helical" evidence="1">
    <location>
        <begin position="457"/>
        <end position="478"/>
    </location>
</feature>
<keyword evidence="3" id="KW-1185">Reference proteome</keyword>
<dbReference type="Pfam" id="PF00873">
    <property type="entry name" value="ACR_tran"/>
    <property type="match status" value="1"/>
</dbReference>
<comment type="caution">
    <text evidence="2">The sequence shown here is derived from an EMBL/GenBank/DDBJ whole genome shotgun (WGS) entry which is preliminary data.</text>
</comment>